<proteinExistence type="predicted"/>
<evidence type="ECO:0000313" key="1">
    <source>
        <dbReference type="EMBL" id="KOF93578.1"/>
    </source>
</evidence>
<gene>
    <name evidence="1" type="ORF">OCBIM_22004084mg</name>
</gene>
<name>A0A0L8HWG5_OCTBM</name>
<dbReference type="EMBL" id="KQ417133">
    <property type="protein sequence ID" value="KOF93578.1"/>
    <property type="molecule type" value="Genomic_DNA"/>
</dbReference>
<dbReference type="AlphaFoldDB" id="A0A0L8HWG5"/>
<sequence>MLWCSSRFYISTKSQIYERGNILLIPIPQGLNVISEQMYFTRNQNRVMDLICLLQFFDSSVKILVFQQGTMPIFVEGRHSQ</sequence>
<organism evidence="1">
    <name type="scientific">Octopus bimaculoides</name>
    <name type="common">California two-spotted octopus</name>
    <dbReference type="NCBI Taxonomy" id="37653"/>
    <lineage>
        <taxon>Eukaryota</taxon>
        <taxon>Metazoa</taxon>
        <taxon>Spiralia</taxon>
        <taxon>Lophotrochozoa</taxon>
        <taxon>Mollusca</taxon>
        <taxon>Cephalopoda</taxon>
        <taxon>Coleoidea</taxon>
        <taxon>Octopodiformes</taxon>
        <taxon>Octopoda</taxon>
        <taxon>Incirrata</taxon>
        <taxon>Octopodidae</taxon>
        <taxon>Octopus</taxon>
    </lineage>
</organism>
<reference evidence="1" key="1">
    <citation type="submission" date="2015-07" db="EMBL/GenBank/DDBJ databases">
        <title>MeaNS - Measles Nucleotide Surveillance Program.</title>
        <authorList>
            <person name="Tran T."/>
            <person name="Druce J."/>
        </authorList>
    </citation>
    <scope>NUCLEOTIDE SEQUENCE</scope>
    <source>
        <strain evidence="1">UCB-OBI-ISO-001</strain>
        <tissue evidence="1">Gonad</tissue>
    </source>
</reference>
<protein>
    <submittedName>
        <fullName evidence="1">Uncharacterized protein</fullName>
    </submittedName>
</protein>
<accession>A0A0L8HWG5</accession>